<keyword evidence="3" id="KW-1185">Reference proteome</keyword>
<keyword evidence="1" id="KW-1133">Transmembrane helix</keyword>
<dbReference type="Proteomes" id="UP000799536">
    <property type="component" value="Unassembled WGS sequence"/>
</dbReference>
<dbReference type="AlphaFoldDB" id="A0A9P4JRW6"/>
<keyword evidence="1" id="KW-0472">Membrane</keyword>
<comment type="caution">
    <text evidence="2">The sequence shown here is derived from an EMBL/GenBank/DDBJ whole genome shotgun (WGS) entry which is preliminary data.</text>
</comment>
<evidence type="ECO:0000313" key="3">
    <source>
        <dbReference type="Proteomes" id="UP000799536"/>
    </source>
</evidence>
<evidence type="ECO:0000256" key="1">
    <source>
        <dbReference type="SAM" id="Phobius"/>
    </source>
</evidence>
<proteinExistence type="predicted"/>
<dbReference type="EMBL" id="ML993876">
    <property type="protein sequence ID" value="KAF2204436.1"/>
    <property type="molecule type" value="Genomic_DNA"/>
</dbReference>
<protein>
    <submittedName>
        <fullName evidence="2">Uncharacterized protein</fullName>
    </submittedName>
</protein>
<accession>A0A9P4JRW6</accession>
<sequence length="117" mass="13786">MVDRNRIKNFIMFNLLPYWIHLIYLGSINQYRFRDRGLSTAPLSVWRVNCQLCVFGKGRNFVPSDCKYVYAHLGFRVVRSQVPDFSKFLQLGSTNQNPYLLELYPFGHGTRQQTSPY</sequence>
<gene>
    <name evidence="2" type="ORF">GQ43DRAFT_167743</name>
</gene>
<name>A0A9P4JRW6_9PLEO</name>
<keyword evidence="1" id="KW-0812">Transmembrane</keyword>
<evidence type="ECO:0000313" key="2">
    <source>
        <dbReference type="EMBL" id="KAF2204436.1"/>
    </source>
</evidence>
<reference evidence="2" key="1">
    <citation type="journal article" date="2020" name="Stud. Mycol.">
        <title>101 Dothideomycetes genomes: a test case for predicting lifestyles and emergence of pathogens.</title>
        <authorList>
            <person name="Haridas S."/>
            <person name="Albert R."/>
            <person name="Binder M."/>
            <person name="Bloem J."/>
            <person name="Labutti K."/>
            <person name="Salamov A."/>
            <person name="Andreopoulos B."/>
            <person name="Baker S."/>
            <person name="Barry K."/>
            <person name="Bills G."/>
            <person name="Bluhm B."/>
            <person name="Cannon C."/>
            <person name="Castanera R."/>
            <person name="Culley D."/>
            <person name="Daum C."/>
            <person name="Ezra D."/>
            <person name="Gonzalez J."/>
            <person name="Henrissat B."/>
            <person name="Kuo A."/>
            <person name="Liang C."/>
            <person name="Lipzen A."/>
            <person name="Lutzoni F."/>
            <person name="Magnuson J."/>
            <person name="Mondo S."/>
            <person name="Nolan M."/>
            <person name="Ohm R."/>
            <person name="Pangilinan J."/>
            <person name="Park H.-J."/>
            <person name="Ramirez L."/>
            <person name="Alfaro M."/>
            <person name="Sun H."/>
            <person name="Tritt A."/>
            <person name="Yoshinaga Y."/>
            <person name="Zwiers L.-H."/>
            <person name="Turgeon B."/>
            <person name="Goodwin S."/>
            <person name="Spatafora J."/>
            <person name="Crous P."/>
            <person name="Grigoriev I."/>
        </authorList>
    </citation>
    <scope>NUCLEOTIDE SEQUENCE</scope>
    <source>
        <strain evidence="2">ATCC 74209</strain>
    </source>
</reference>
<feature type="transmembrane region" description="Helical" evidence="1">
    <location>
        <begin position="6"/>
        <end position="26"/>
    </location>
</feature>
<organism evidence="2 3">
    <name type="scientific">Delitschia confertaspora ATCC 74209</name>
    <dbReference type="NCBI Taxonomy" id="1513339"/>
    <lineage>
        <taxon>Eukaryota</taxon>
        <taxon>Fungi</taxon>
        <taxon>Dikarya</taxon>
        <taxon>Ascomycota</taxon>
        <taxon>Pezizomycotina</taxon>
        <taxon>Dothideomycetes</taxon>
        <taxon>Pleosporomycetidae</taxon>
        <taxon>Pleosporales</taxon>
        <taxon>Delitschiaceae</taxon>
        <taxon>Delitschia</taxon>
    </lineage>
</organism>